<evidence type="ECO:0000256" key="4">
    <source>
        <dbReference type="ARBA" id="ARBA00022840"/>
    </source>
</evidence>
<dbReference type="SUPFAM" id="SSF52540">
    <property type="entry name" value="P-loop containing nucleoside triphosphate hydrolases"/>
    <property type="match status" value="1"/>
</dbReference>
<dbReference type="PROSITE" id="PS50893">
    <property type="entry name" value="ABC_TRANSPORTER_2"/>
    <property type="match status" value="1"/>
</dbReference>
<dbReference type="Gene3D" id="3.40.50.300">
    <property type="entry name" value="P-loop containing nucleotide triphosphate hydrolases"/>
    <property type="match status" value="1"/>
</dbReference>
<dbReference type="GO" id="GO:0016887">
    <property type="term" value="F:ATP hydrolysis activity"/>
    <property type="evidence" value="ECO:0007669"/>
    <property type="project" value="InterPro"/>
</dbReference>
<name>A0A5P2H6H8_9BURK</name>
<evidence type="ECO:0000256" key="2">
    <source>
        <dbReference type="ARBA" id="ARBA00022519"/>
    </source>
</evidence>
<keyword evidence="2" id="KW-0472">Membrane</keyword>
<dbReference type="InterPro" id="IPR027417">
    <property type="entry name" value="P-loop_NTPase"/>
</dbReference>
<feature type="domain" description="ABC transporter" evidence="5">
    <location>
        <begin position="1"/>
        <end position="203"/>
    </location>
</feature>
<dbReference type="AlphaFoldDB" id="A0A5P2H6H8"/>
<protein>
    <submittedName>
        <fullName evidence="6">ATP-binding cassette domain-containing protein</fullName>
    </submittedName>
</protein>
<dbReference type="InterPro" id="IPR003593">
    <property type="entry name" value="AAA+_ATPase"/>
</dbReference>
<dbReference type="CDD" id="cd00267">
    <property type="entry name" value="ABC_ATPase"/>
    <property type="match status" value="1"/>
</dbReference>
<keyword evidence="4 6" id="KW-0067">ATP-binding</keyword>
<evidence type="ECO:0000256" key="3">
    <source>
        <dbReference type="ARBA" id="ARBA00022741"/>
    </source>
</evidence>
<dbReference type="PANTHER" id="PTHR43119">
    <property type="entry name" value="ABC TRANSPORT PROTEIN ATP-BINDING COMPONENT-RELATED"/>
    <property type="match status" value="1"/>
</dbReference>
<dbReference type="Pfam" id="PF00005">
    <property type="entry name" value="ABC_tran"/>
    <property type="match status" value="1"/>
</dbReference>
<dbReference type="OrthoDB" id="4408248at2"/>
<gene>
    <name evidence="6" type="ORF">FOB72_06620</name>
</gene>
<dbReference type="Proteomes" id="UP000322822">
    <property type="component" value="Chromosome 1"/>
</dbReference>
<evidence type="ECO:0000256" key="1">
    <source>
        <dbReference type="ARBA" id="ARBA00022475"/>
    </source>
</evidence>
<keyword evidence="3" id="KW-0547">Nucleotide-binding</keyword>
<dbReference type="PANTHER" id="PTHR43119:SF1">
    <property type="entry name" value="ABC TRANSPORTER DOMAIN-CONTAINING PROTEIN"/>
    <property type="match status" value="1"/>
</dbReference>
<proteinExistence type="predicted"/>
<keyword evidence="1" id="KW-1003">Cell membrane</keyword>
<evidence type="ECO:0000259" key="5">
    <source>
        <dbReference type="PROSITE" id="PS50893"/>
    </source>
</evidence>
<dbReference type="InterPro" id="IPR003439">
    <property type="entry name" value="ABC_transporter-like_ATP-bd"/>
</dbReference>
<organism evidence="6 7">
    <name type="scientific">Cupriavidus pauculus</name>
    <dbReference type="NCBI Taxonomy" id="82633"/>
    <lineage>
        <taxon>Bacteria</taxon>
        <taxon>Pseudomonadati</taxon>
        <taxon>Pseudomonadota</taxon>
        <taxon>Betaproteobacteria</taxon>
        <taxon>Burkholderiales</taxon>
        <taxon>Burkholderiaceae</taxon>
        <taxon>Cupriavidus</taxon>
    </lineage>
</organism>
<evidence type="ECO:0000313" key="6">
    <source>
        <dbReference type="EMBL" id="QET03701.1"/>
    </source>
</evidence>
<dbReference type="EMBL" id="CP044065">
    <property type="protein sequence ID" value="QET03701.1"/>
    <property type="molecule type" value="Genomic_DNA"/>
</dbReference>
<keyword evidence="2" id="KW-0997">Cell inner membrane</keyword>
<dbReference type="SMART" id="SM00382">
    <property type="entry name" value="AAA"/>
    <property type="match status" value="1"/>
</dbReference>
<evidence type="ECO:0000313" key="7">
    <source>
        <dbReference type="Proteomes" id="UP000322822"/>
    </source>
</evidence>
<reference evidence="6 7" key="1">
    <citation type="submission" date="2019-09" db="EMBL/GenBank/DDBJ databases">
        <title>FDA dAtabase for Regulatory Grade micrObial Sequences (FDA-ARGOS): Supporting development and validation of Infectious Disease Dx tests.</title>
        <authorList>
            <person name="Sciortino C."/>
            <person name="Tallon L."/>
            <person name="Sadzewicz L."/>
            <person name="Vavikolanu K."/>
            <person name="Mehta A."/>
            <person name="Aluvathingal J."/>
            <person name="Nadendla S."/>
            <person name="Nandy P."/>
            <person name="Geyer C."/>
            <person name="Yan Y."/>
            <person name="Sichtig H."/>
        </authorList>
    </citation>
    <scope>NUCLEOTIDE SEQUENCE [LARGE SCALE GENOMIC DNA]</scope>
    <source>
        <strain evidence="6 7">FDAARGOS_664</strain>
    </source>
</reference>
<dbReference type="GO" id="GO:0005524">
    <property type="term" value="F:ATP binding"/>
    <property type="evidence" value="ECO:0007669"/>
    <property type="project" value="UniProtKB-KW"/>
</dbReference>
<accession>A0A5P2H6H8</accession>
<sequence length="203" mass="21713">MAEEDMGLRVSGMAGVGRGPFSLSVARGQCVVLSGPSGSGKSLLLRMIADLDPNEGDVALDDTQRSAVSAPEWRRRVVYVPAESGWWEDEVGAHMSDIAAASALLAPLCLPPAILSSPVSRVSTGEKQRLALIRALVRRPDILLLDEPTSGLDQASTRAVETVLRERLEEGVGILMVSHHDEQAARMGTAHYRMGPHGLENGR</sequence>